<keyword evidence="7 13" id="KW-1133">Transmembrane helix</keyword>
<evidence type="ECO:0000256" key="3">
    <source>
        <dbReference type="ARBA" id="ARBA00022448"/>
    </source>
</evidence>
<dbReference type="GO" id="GO:0015078">
    <property type="term" value="F:proton transmembrane transporter activity"/>
    <property type="evidence" value="ECO:0007669"/>
    <property type="project" value="InterPro"/>
</dbReference>
<dbReference type="Pfam" id="PF00895">
    <property type="entry name" value="ATP-synt_8"/>
    <property type="match status" value="1"/>
</dbReference>
<protein>
    <recommendedName>
        <fullName evidence="12">ATP synthase complex subunit 8</fullName>
    </recommendedName>
</protein>
<accession>S4V0F6</accession>
<evidence type="ECO:0000256" key="10">
    <source>
        <dbReference type="ARBA" id="ARBA00023136"/>
    </source>
</evidence>
<gene>
    <name evidence="14" type="primary">ATP8</name>
</gene>
<dbReference type="EMBL" id="JX564855">
    <property type="protein sequence ID" value="AGN71054.1"/>
    <property type="molecule type" value="Genomic_DNA"/>
</dbReference>
<evidence type="ECO:0000256" key="13">
    <source>
        <dbReference type="SAM" id="Phobius"/>
    </source>
</evidence>
<evidence type="ECO:0000256" key="1">
    <source>
        <dbReference type="ARBA" id="ARBA00004304"/>
    </source>
</evidence>
<evidence type="ECO:0000256" key="11">
    <source>
        <dbReference type="ARBA" id="ARBA00023310"/>
    </source>
</evidence>
<keyword evidence="10 13" id="KW-0472">Membrane</keyword>
<feature type="transmembrane region" description="Helical" evidence="13">
    <location>
        <begin position="12"/>
        <end position="32"/>
    </location>
</feature>
<comment type="subcellular location">
    <subcellularLocation>
        <location evidence="1 12">Mitochondrion membrane</location>
        <topology evidence="1 12">Single-pass membrane protein</topology>
    </subcellularLocation>
</comment>
<evidence type="ECO:0000256" key="4">
    <source>
        <dbReference type="ARBA" id="ARBA00022547"/>
    </source>
</evidence>
<name>S4V0F6_9NEOB</name>
<geneLocation type="mitochondrion" evidence="14"/>
<keyword evidence="6 12" id="KW-0375">Hydrogen ion transport</keyword>
<evidence type="ECO:0000256" key="8">
    <source>
        <dbReference type="ARBA" id="ARBA00023065"/>
    </source>
</evidence>
<comment type="similarity">
    <text evidence="2 12">Belongs to the ATPase protein 8 family.</text>
</comment>
<keyword evidence="9 12" id="KW-0496">Mitochondrion</keyword>
<sequence length="54" mass="6316">MPQLILHPWFNILVMTWIILIVMIPTKILSYINLNPPLSSSSAPKQPTWSWPWT</sequence>
<evidence type="ECO:0000256" key="7">
    <source>
        <dbReference type="ARBA" id="ARBA00022989"/>
    </source>
</evidence>
<dbReference type="AlphaFoldDB" id="S4V0F6"/>
<evidence type="ECO:0000256" key="9">
    <source>
        <dbReference type="ARBA" id="ARBA00023128"/>
    </source>
</evidence>
<dbReference type="InterPro" id="IPR001421">
    <property type="entry name" value="ATP8_metazoa"/>
</dbReference>
<keyword evidence="5 12" id="KW-0812">Transmembrane</keyword>
<organism evidence="14">
    <name type="scientific">Callulina kreffti</name>
    <name type="common">Krefft's secret frog</name>
    <dbReference type="NCBI Taxonomy" id="248777"/>
    <lineage>
        <taxon>Eukaryota</taxon>
        <taxon>Metazoa</taxon>
        <taxon>Chordata</taxon>
        <taxon>Craniata</taxon>
        <taxon>Vertebrata</taxon>
        <taxon>Euteleostomi</taxon>
        <taxon>Amphibia</taxon>
        <taxon>Batrachia</taxon>
        <taxon>Anura</taxon>
        <taxon>Neobatrachia</taxon>
        <taxon>Microhyloidea</taxon>
        <taxon>Brevicipitidae</taxon>
        <taxon>Callulina</taxon>
    </lineage>
</organism>
<keyword evidence="11" id="KW-0066">ATP synthesis</keyword>
<reference evidence="14" key="1">
    <citation type="journal article" date="2013" name="Mol. Biol. Evol.">
        <title>Efficient Sequencing of Anuran mtDNAs and a Mitogenomic Exploration of the Phylogeny and Evolution of Frogs.</title>
        <authorList>
            <person name="Zhang P."/>
            <person name="Liang D."/>
            <person name="Mao R.L."/>
            <person name="Hillis D.M."/>
            <person name="Wake D.B."/>
            <person name="Cannatella D.C."/>
        </authorList>
    </citation>
    <scope>NUCLEOTIDE SEQUENCE</scope>
</reference>
<keyword evidence="4 12" id="KW-0138">CF(0)</keyword>
<keyword evidence="8 12" id="KW-0406">Ion transport</keyword>
<evidence type="ECO:0000256" key="5">
    <source>
        <dbReference type="ARBA" id="ARBA00022692"/>
    </source>
</evidence>
<evidence type="ECO:0000256" key="12">
    <source>
        <dbReference type="RuleBase" id="RU003661"/>
    </source>
</evidence>
<evidence type="ECO:0000256" key="6">
    <source>
        <dbReference type="ARBA" id="ARBA00022781"/>
    </source>
</evidence>
<keyword evidence="3 12" id="KW-0813">Transport</keyword>
<dbReference type="GO" id="GO:0015986">
    <property type="term" value="P:proton motive force-driven ATP synthesis"/>
    <property type="evidence" value="ECO:0007669"/>
    <property type="project" value="InterPro"/>
</dbReference>
<dbReference type="GO" id="GO:0031966">
    <property type="term" value="C:mitochondrial membrane"/>
    <property type="evidence" value="ECO:0007669"/>
    <property type="project" value="UniProtKB-SubCell"/>
</dbReference>
<dbReference type="GO" id="GO:0045259">
    <property type="term" value="C:proton-transporting ATP synthase complex"/>
    <property type="evidence" value="ECO:0007669"/>
    <property type="project" value="UniProtKB-KW"/>
</dbReference>
<evidence type="ECO:0000313" key="14">
    <source>
        <dbReference type="EMBL" id="AGN71054.1"/>
    </source>
</evidence>
<proteinExistence type="inferred from homology"/>
<evidence type="ECO:0000256" key="2">
    <source>
        <dbReference type="ARBA" id="ARBA00008892"/>
    </source>
</evidence>